<name>A0ABX1C406_9ACTN</name>
<dbReference type="Proteomes" id="UP000727056">
    <property type="component" value="Unassembled WGS sequence"/>
</dbReference>
<feature type="compositionally biased region" description="Acidic residues" evidence="1">
    <location>
        <begin position="85"/>
        <end position="116"/>
    </location>
</feature>
<sequence length="330" mass="34157">MTDGPNQTPPPAGQYGRPEHPGRPEPDATLVPGGSPGKGRGGLSHGTRMALAVVAAVAMVAGTTVAGVLLTGGDGGEPAVAAPGGDDEENGGAEGDGEDVLGGGEEPEETDEEDAEDRGSDPRGSTGPPADPVVDDWQVQALPARDLAYDVPPGEEWEVVNAESYVEWRPVIINDDGEEEELLYVVRGGAVFEGGVCGANSSRGVIGITGSRGSSGTEEAARSNALEYARAVYDPTFTGELVISDPEPFTNDHGFEGHISVGELTGFDLKEGQDPECYATDATVVSVAYLDSSHDVQVWLAILDADVEGELDEETLDTITGSLRLLSRAD</sequence>
<reference evidence="4 5" key="1">
    <citation type="submission" date="2020-03" db="EMBL/GenBank/DDBJ databases">
        <title>Draft genome of Streptomyces sp. ventii, isolated from the Axial Seamount in the Pacific Ocean, and resequencing of the two type strains Streptomyces lonarensis strain NCL 716 and Streptomyces bohaiensis strain 11A07.</title>
        <authorList>
            <person name="Loughran R.M."/>
            <person name="Pfannmuller K.M."/>
            <person name="Wasson B.J."/>
            <person name="Deadmond M.C."/>
            <person name="Paddock B.E."/>
            <person name="Koyack M.J."/>
            <person name="Gallegos D.A."/>
            <person name="Mitchell E.A."/>
            <person name="Ushijima B."/>
            <person name="Saw J.H."/>
            <person name="Mcphail K.L."/>
            <person name="Videau P."/>
        </authorList>
    </citation>
    <scope>NUCLEOTIDE SEQUENCE [LARGE SCALE GENOMIC DNA]</scope>
    <source>
        <strain evidence="4 5">11A07</strain>
    </source>
</reference>
<dbReference type="RefSeq" id="WP_168086786.1">
    <property type="nucleotide sequence ID" value="NZ_BHZH01000017.1"/>
</dbReference>
<protein>
    <recommendedName>
        <fullName evidence="3">DUF8017 domain-containing protein</fullName>
    </recommendedName>
</protein>
<organism evidence="4 5">
    <name type="scientific">Streptomyces bohaiensis</name>
    <dbReference type="NCBI Taxonomy" id="1431344"/>
    <lineage>
        <taxon>Bacteria</taxon>
        <taxon>Bacillati</taxon>
        <taxon>Actinomycetota</taxon>
        <taxon>Actinomycetes</taxon>
        <taxon>Kitasatosporales</taxon>
        <taxon>Streptomycetaceae</taxon>
        <taxon>Streptomyces</taxon>
    </lineage>
</organism>
<evidence type="ECO:0000259" key="3">
    <source>
        <dbReference type="Pfam" id="PF26056"/>
    </source>
</evidence>
<evidence type="ECO:0000256" key="2">
    <source>
        <dbReference type="SAM" id="Phobius"/>
    </source>
</evidence>
<evidence type="ECO:0000256" key="1">
    <source>
        <dbReference type="SAM" id="MobiDB-lite"/>
    </source>
</evidence>
<dbReference type="Pfam" id="PF26056">
    <property type="entry name" value="DUF8017"/>
    <property type="match status" value="1"/>
</dbReference>
<dbReference type="EMBL" id="JAAVJC010000011">
    <property type="protein sequence ID" value="NJQ13952.1"/>
    <property type="molecule type" value="Genomic_DNA"/>
</dbReference>
<feature type="domain" description="DUF8017" evidence="3">
    <location>
        <begin position="131"/>
        <end position="326"/>
    </location>
</feature>
<gene>
    <name evidence="4" type="ORF">HCN52_03090</name>
</gene>
<keyword evidence="2" id="KW-1133">Transmembrane helix</keyword>
<keyword evidence="2" id="KW-0472">Membrane</keyword>
<keyword evidence="5" id="KW-1185">Reference proteome</keyword>
<keyword evidence="2" id="KW-0812">Transmembrane</keyword>
<dbReference type="InterPro" id="IPR058330">
    <property type="entry name" value="DUF8017"/>
</dbReference>
<feature type="compositionally biased region" description="Basic and acidic residues" evidence="1">
    <location>
        <begin position="17"/>
        <end position="26"/>
    </location>
</feature>
<feature type="compositionally biased region" description="Gly residues" evidence="1">
    <location>
        <begin position="34"/>
        <end position="44"/>
    </location>
</feature>
<proteinExistence type="predicted"/>
<feature type="region of interest" description="Disordered" evidence="1">
    <location>
        <begin position="77"/>
        <end position="135"/>
    </location>
</feature>
<feature type="region of interest" description="Disordered" evidence="1">
    <location>
        <begin position="1"/>
        <end position="44"/>
    </location>
</feature>
<evidence type="ECO:0000313" key="4">
    <source>
        <dbReference type="EMBL" id="NJQ13952.1"/>
    </source>
</evidence>
<accession>A0ABX1C406</accession>
<evidence type="ECO:0000313" key="5">
    <source>
        <dbReference type="Proteomes" id="UP000727056"/>
    </source>
</evidence>
<feature type="transmembrane region" description="Helical" evidence="2">
    <location>
        <begin position="49"/>
        <end position="70"/>
    </location>
</feature>
<comment type="caution">
    <text evidence="4">The sequence shown here is derived from an EMBL/GenBank/DDBJ whole genome shotgun (WGS) entry which is preliminary data.</text>
</comment>